<dbReference type="RefSeq" id="WP_254744365.1">
    <property type="nucleotide sequence ID" value="NZ_JANCLU010000017.1"/>
</dbReference>
<keyword evidence="3" id="KW-1185">Reference proteome</keyword>
<protein>
    <submittedName>
        <fullName evidence="2">Uncharacterized protein</fullName>
    </submittedName>
</protein>
<comment type="caution">
    <text evidence="2">The sequence shown here is derived from an EMBL/GenBank/DDBJ whole genome shotgun (WGS) entry which is preliminary data.</text>
</comment>
<name>A0ABT1LEZ3_9HYPH</name>
<dbReference type="Proteomes" id="UP001205890">
    <property type="component" value="Unassembled WGS sequence"/>
</dbReference>
<evidence type="ECO:0000256" key="1">
    <source>
        <dbReference type="SAM" id="SignalP"/>
    </source>
</evidence>
<keyword evidence="1" id="KW-0732">Signal</keyword>
<dbReference type="EMBL" id="JANCLU010000017">
    <property type="protein sequence ID" value="MCP8940062.1"/>
    <property type="molecule type" value="Genomic_DNA"/>
</dbReference>
<feature type="chain" id="PRO_5046113485" evidence="1">
    <location>
        <begin position="23"/>
        <end position="96"/>
    </location>
</feature>
<organism evidence="2 3">
    <name type="scientific">Alsobacter ponti</name>
    <dbReference type="NCBI Taxonomy" id="2962936"/>
    <lineage>
        <taxon>Bacteria</taxon>
        <taxon>Pseudomonadati</taxon>
        <taxon>Pseudomonadota</taxon>
        <taxon>Alphaproteobacteria</taxon>
        <taxon>Hyphomicrobiales</taxon>
        <taxon>Alsobacteraceae</taxon>
        <taxon>Alsobacter</taxon>
    </lineage>
</organism>
<reference evidence="2 3" key="1">
    <citation type="submission" date="2022-07" db="EMBL/GenBank/DDBJ databases">
        <authorList>
            <person name="Li W.-J."/>
            <person name="Deng Q.-Q."/>
        </authorList>
    </citation>
    <scope>NUCLEOTIDE SEQUENCE [LARGE SCALE GENOMIC DNA]</scope>
    <source>
        <strain evidence="2 3">SYSU M60028</strain>
    </source>
</reference>
<accession>A0ABT1LEZ3</accession>
<sequence length="96" mass="9747">MTRFALATLLLGSTLSALPATAEMRSFIVPANDGYGVADCLADGSACGRIVADAWCRAQGMGAAASFGPSDPVEVTAAIARAGATSERTYTITCNE</sequence>
<evidence type="ECO:0000313" key="2">
    <source>
        <dbReference type="EMBL" id="MCP8940062.1"/>
    </source>
</evidence>
<feature type="signal peptide" evidence="1">
    <location>
        <begin position="1"/>
        <end position="22"/>
    </location>
</feature>
<proteinExistence type="predicted"/>
<evidence type="ECO:0000313" key="3">
    <source>
        <dbReference type="Proteomes" id="UP001205890"/>
    </source>
</evidence>
<gene>
    <name evidence="2" type="ORF">NK718_16165</name>
</gene>